<protein>
    <recommendedName>
        <fullName evidence="3">Ankyrin repeat protein</fullName>
    </recommendedName>
</protein>
<evidence type="ECO:0008006" key="3">
    <source>
        <dbReference type="Google" id="ProtNLM"/>
    </source>
</evidence>
<dbReference type="PANTHER" id="PTHR46586">
    <property type="entry name" value="ANKYRIN REPEAT-CONTAINING PROTEIN"/>
    <property type="match status" value="1"/>
</dbReference>
<dbReference type="Proteomes" id="UP001211065">
    <property type="component" value="Unassembled WGS sequence"/>
</dbReference>
<dbReference type="PANTHER" id="PTHR46586:SF3">
    <property type="entry name" value="ANKYRIN REPEAT-CONTAINING PROTEIN"/>
    <property type="match status" value="1"/>
</dbReference>
<dbReference type="InterPro" id="IPR036770">
    <property type="entry name" value="Ankyrin_rpt-contain_sf"/>
</dbReference>
<reference evidence="1" key="1">
    <citation type="submission" date="2020-05" db="EMBL/GenBank/DDBJ databases">
        <title>Phylogenomic resolution of chytrid fungi.</title>
        <authorList>
            <person name="Stajich J.E."/>
            <person name="Amses K."/>
            <person name="Simmons R."/>
            <person name="Seto K."/>
            <person name="Myers J."/>
            <person name="Bonds A."/>
            <person name="Quandt C.A."/>
            <person name="Barry K."/>
            <person name="Liu P."/>
            <person name="Grigoriev I."/>
            <person name="Longcore J.E."/>
            <person name="James T.Y."/>
        </authorList>
    </citation>
    <scope>NUCLEOTIDE SEQUENCE</scope>
    <source>
        <strain evidence="1">JEL0476</strain>
    </source>
</reference>
<keyword evidence="2" id="KW-1185">Reference proteome</keyword>
<evidence type="ECO:0000313" key="1">
    <source>
        <dbReference type="EMBL" id="KAJ3214323.1"/>
    </source>
</evidence>
<dbReference type="AlphaFoldDB" id="A0AAD5XTZ6"/>
<organism evidence="1 2">
    <name type="scientific">Clydaea vesicula</name>
    <dbReference type="NCBI Taxonomy" id="447962"/>
    <lineage>
        <taxon>Eukaryota</taxon>
        <taxon>Fungi</taxon>
        <taxon>Fungi incertae sedis</taxon>
        <taxon>Chytridiomycota</taxon>
        <taxon>Chytridiomycota incertae sedis</taxon>
        <taxon>Chytridiomycetes</taxon>
        <taxon>Lobulomycetales</taxon>
        <taxon>Lobulomycetaceae</taxon>
        <taxon>Clydaea</taxon>
    </lineage>
</organism>
<accession>A0AAD5XTZ6</accession>
<comment type="caution">
    <text evidence="1">The sequence shown here is derived from an EMBL/GenBank/DDBJ whole genome shotgun (WGS) entry which is preliminary data.</text>
</comment>
<evidence type="ECO:0000313" key="2">
    <source>
        <dbReference type="Proteomes" id="UP001211065"/>
    </source>
</evidence>
<dbReference type="Gene3D" id="1.25.40.20">
    <property type="entry name" value="Ankyrin repeat-containing domain"/>
    <property type="match status" value="1"/>
</dbReference>
<dbReference type="SUPFAM" id="SSF48403">
    <property type="entry name" value="Ankyrin repeat"/>
    <property type="match status" value="1"/>
</dbReference>
<dbReference type="InterPro" id="IPR052050">
    <property type="entry name" value="SecEffector_AnkRepeat"/>
</dbReference>
<sequence>MKTFISYFGRLDLIEILYKEEPNLFTLDNSMLKIAAISNNVHIVNFIIKNIPQVKRDKSIIDAACSFGCFDVLKFLHENNYESCSNSALESAAFKGLFNICEYLLRNKMCEVTSQSLDFACNRGHIDIVRLLFHADKKFGYMAYTENSLYNAVENNHVKVFEFLYR</sequence>
<dbReference type="InterPro" id="IPR002110">
    <property type="entry name" value="Ankyrin_rpt"/>
</dbReference>
<dbReference type="EMBL" id="JADGJW010000632">
    <property type="protein sequence ID" value="KAJ3214323.1"/>
    <property type="molecule type" value="Genomic_DNA"/>
</dbReference>
<dbReference type="Pfam" id="PF12796">
    <property type="entry name" value="Ank_2"/>
    <property type="match status" value="1"/>
</dbReference>
<gene>
    <name evidence="1" type="ORF">HK099_006935</name>
</gene>
<proteinExistence type="predicted"/>
<name>A0AAD5XTZ6_9FUNG</name>